<evidence type="ECO:0000259" key="1">
    <source>
        <dbReference type="Pfam" id="PF15607"/>
    </source>
</evidence>
<organism evidence="3 5">
    <name type="scientific">Leclercia adecarboxylata</name>
    <dbReference type="NCBI Taxonomy" id="83655"/>
    <lineage>
        <taxon>Bacteria</taxon>
        <taxon>Pseudomonadati</taxon>
        <taxon>Pseudomonadota</taxon>
        <taxon>Gammaproteobacteria</taxon>
        <taxon>Enterobacterales</taxon>
        <taxon>Enterobacteriaceae</taxon>
        <taxon>Leclercia</taxon>
    </lineage>
</organism>
<sequence>MACIPIYPPRGLEILKDHIKQARARREVQNMTTPLTYIWFYQRVRNRGPWDYKQKNKAWENYGNFHYGAVGYAVGIPAEILHTAAGAAQGVAKTSEPAWGNFLQGPPFGDDPHDQFWIKQGIDYVKQHQL</sequence>
<reference evidence="3 5" key="3">
    <citation type="submission" date="2019-05" db="EMBL/GenBank/DDBJ databases">
        <authorList>
            <consortium name="Pathogen Informatics"/>
        </authorList>
    </citation>
    <scope>NUCLEOTIDE SEQUENCE [LARGE SCALE GENOMIC DNA]</scope>
    <source>
        <strain evidence="3 5">NCTC13032</strain>
    </source>
</reference>
<gene>
    <name evidence="2" type="ORF">CRX53_17610</name>
    <name evidence="3" type="ORF">NCTC13032_05861</name>
</gene>
<evidence type="ECO:0000313" key="3">
    <source>
        <dbReference type="EMBL" id="VTP76764.1"/>
    </source>
</evidence>
<evidence type="ECO:0000313" key="4">
    <source>
        <dbReference type="Proteomes" id="UP000222768"/>
    </source>
</evidence>
<proteinExistence type="predicted"/>
<reference evidence="4" key="2">
    <citation type="submission" date="2017-09" db="EMBL/GenBank/DDBJ databases">
        <title>FDA dAtabase for Regulatory Grade micrObial Sequences (FDA-ARGOS): Supporting development and validation of Infectious Disease Dx tests.</title>
        <authorList>
            <person name="Minogue T."/>
            <person name="Wolcott M."/>
            <person name="Wasieloski L."/>
            <person name="Aguilar W."/>
            <person name="Moore D."/>
            <person name="Tallon L."/>
            <person name="Sadzewicz L."/>
            <person name="Ott S."/>
            <person name="Zhao X."/>
            <person name="Nagaraj S."/>
            <person name="Vavikolanu K."/>
            <person name="Aluvathingal J."/>
            <person name="Nadendla S."/>
            <person name="Sichtig H."/>
        </authorList>
    </citation>
    <scope>NUCLEOTIDE SEQUENCE [LARGE SCALE GENOMIC DNA]</scope>
    <source>
        <strain evidence="4">FDAARGOS_404</strain>
    </source>
</reference>
<dbReference type="AlphaFoldDB" id="A0A4U9IGE5"/>
<evidence type="ECO:0000313" key="5">
    <source>
        <dbReference type="Proteomes" id="UP000310719"/>
    </source>
</evidence>
<accession>A0A4U9IGE5</accession>
<reference evidence="2" key="1">
    <citation type="submission" date="2017-09" db="EMBL/GenBank/DDBJ databases">
        <title>FDA dAtabase for Regulatory Grade micrObial Sequences (FDA-ARGOS): Supporting development and validation of Infectious Disease Dx tests.</title>
        <authorList>
            <person name="Minogue T."/>
            <person name="Wolcott M."/>
            <person name="Wasieloski L."/>
            <person name="Aguilar W."/>
            <person name="Moore D."/>
            <person name="Tallon L.J."/>
            <person name="Sadzewicz L."/>
            <person name="Ott S."/>
            <person name="Zhao X."/>
            <person name="Nagaraj S."/>
            <person name="Vavikolanu K."/>
            <person name="Aluvathingal J."/>
            <person name="Nadendla S."/>
            <person name="Sichtig H."/>
        </authorList>
    </citation>
    <scope>NUCLEOTIDE SEQUENCE</scope>
    <source>
        <strain evidence="2">FDAARGOS_404</strain>
    </source>
</reference>
<dbReference type="Pfam" id="PF15607">
    <property type="entry name" value="Ntox44"/>
    <property type="match status" value="1"/>
</dbReference>
<dbReference type="EMBL" id="LR590464">
    <property type="protein sequence ID" value="VTP76764.1"/>
    <property type="molecule type" value="Genomic_DNA"/>
</dbReference>
<dbReference type="Proteomes" id="UP000310719">
    <property type="component" value="Chromosome"/>
</dbReference>
<dbReference type="Proteomes" id="UP000222768">
    <property type="component" value="Unassembled WGS sequence"/>
</dbReference>
<feature type="domain" description="Bacterial toxin 44" evidence="1">
    <location>
        <begin position="60"/>
        <end position="126"/>
    </location>
</feature>
<dbReference type="EMBL" id="PDLK01000002">
    <property type="protein sequence ID" value="PHH05637.1"/>
    <property type="molecule type" value="Genomic_DNA"/>
</dbReference>
<name>A0A4U9IGE5_9ENTR</name>
<protein>
    <submittedName>
        <fullName evidence="2">Type IV secretion protein Rhs</fullName>
    </submittedName>
</protein>
<dbReference type="RefSeq" id="WP_032613653.1">
    <property type="nucleotide sequence ID" value="NZ_CP042493.1"/>
</dbReference>
<dbReference type="STRING" id="83655.APT61_04675"/>
<evidence type="ECO:0000313" key="2">
    <source>
        <dbReference type="EMBL" id="PHH05637.1"/>
    </source>
</evidence>
<dbReference type="InterPro" id="IPR028946">
    <property type="entry name" value="Ntox44"/>
</dbReference>